<gene>
    <name evidence="3" type="ORF">HNV11_20205</name>
</gene>
<keyword evidence="2" id="KW-0472">Membrane</keyword>
<accession>A0A6M5YBX4</accession>
<dbReference type="Gene3D" id="1.10.287.1490">
    <property type="match status" value="1"/>
</dbReference>
<keyword evidence="4" id="KW-1185">Reference proteome</keyword>
<feature type="transmembrane region" description="Helical" evidence="2">
    <location>
        <begin position="12"/>
        <end position="30"/>
    </location>
</feature>
<keyword evidence="1" id="KW-0175">Coiled coil</keyword>
<dbReference type="Proteomes" id="UP000502756">
    <property type="component" value="Chromosome"/>
</dbReference>
<dbReference type="KEGG" id="stae:HNV11_20205"/>
<evidence type="ECO:0000313" key="3">
    <source>
        <dbReference type="EMBL" id="QJW91535.1"/>
    </source>
</evidence>
<dbReference type="RefSeq" id="WP_171741384.1">
    <property type="nucleotide sequence ID" value="NZ_CP053435.1"/>
</dbReference>
<keyword evidence="2" id="KW-0812">Transmembrane</keyword>
<reference evidence="3 4" key="1">
    <citation type="submission" date="2020-05" db="EMBL/GenBank/DDBJ databases">
        <title>Genome sequencing of Spirosoma sp. TS118.</title>
        <authorList>
            <person name="Lee J.-H."/>
            <person name="Jeong S."/>
            <person name="Zhao L."/>
            <person name="Jung J.-H."/>
            <person name="Kim M.-K."/>
            <person name="Lim S."/>
        </authorList>
    </citation>
    <scope>NUCLEOTIDE SEQUENCE [LARGE SCALE GENOMIC DNA]</scope>
    <source>
        <strain evidence="3 4">TS118</strain>
    </source>
</reference>
<organism evidence="3 4">
    <name type="scientific">Spirosoma taeanense</name>
    <dbReference type="NCBI Taxonomy" id="2735870"/>
    <lineage>
        <taxon>Bacteria</taxon>
        <taxon>Pseudomonadati</taxon>
        <taxon>Bacteroidota</taxon>
        <taxon>Cytophagia</taxon>
        <taxon>Cytophagales</taxon>
        <taxon>Cytophagaceae</taxon>
        <taxon>Spirosoma</taxon>
    </lineage>
</organism>
<dbReference type="EMBL" id="CP053435">
    <property type="protein sequence ID" value="QJW91535.1"/>
    <property type="molecule type" value="Genomic_DNA"/>
</dbReference>
<protein>
    <submittedName>
        <fullName evidence="3">Uncharacterized protein</fullName>
    </submittedName>
</protein>
<evidence type="ECO:0000256" key="2">
    <source>
        <dbReference type="SAM" id="Phobius"/>
    </source>
</evidence>
<evidence type="ECO:0000313" key="4">
    <source>
        <dbReference type="Proteomes" id="UP000502756"/>
    </source>
</evidence>
<proteinExistence type="predicted"/>
<name>A0A6M5YBX4_9BACT</name>
<feature type="coiled-coil region" evidence="1">
    <location>
        <begin position="33"/>
        <end position="81"/>
    </location>
</feature>
<dbReference type="AlphaFoldDB" id="A0A6M5YBX4"/>
<feature type="coiled-coil region" evidence="1">
    <location>
        <begin position="110"/>
        <end position="165"/>
    </location>
</feature>
<evidence type="ECO:0000256" key="1">
    <source>
        <dbReference type="SAM" id="Coils"/>
    </source>
</evidence>
<keyword evidence="2" id="KW-1133">Transmembrane helix</keyword>
<sequence length="306" mass="34643">MENNEQRGNVYLGIVSGLMALFLVGSIYFWQRNQTLTRQNNDAEQRADSLLAVKIRLEGDIRTLQNQIETSTGEKASLDKRLTDLQGLIVSRDRIVRELRQGNLGRTRTIRDLNHNIAGLQTVRDSLENQMVAVNDKISWLTDSNSLLTSQNKELQQNVTALNATLLTMVPRSAVTADAFRVEAEKRNKKETAKAKKVHTLLVSLNVPGELDLNGMQEVYLSLKDENQNNMMPPLRTTTISLADVNEIIPVHAVQNVNFGRSPQRITFSITPSDDIKPGLYRAFVFTKDAYLGSVEFQFRDSFWFF</sequence>